<dbReference type="Proteomes" id="UP000007799">
    <property type="component" value="Unassembled WGS sequence"/>
</dbReference>
<keyword evidence="2" id="KW-0812">Transmembrane</keyword>
<feature type="compositionally biased region" description="Low complexity" evidence="1">
    <location>
        <begin position="10"/>
        <end position="24"/>
    </location>
</feature>
<dbReference type="RefSeq" id="XP_004991276.1">
    <property type="nucleotide sequence ID" value="XM_004991219.1"/>
</dbReference>
<dbReference type="InParanoid" id="F2UIF6"/>
<keyword evidence="4" id="KW-1185">Reference proteome</keyword>
<evidence type="ECO:0008006" key="5">
    <source>
        <dbReference type="Google" id="ProtNLM"/>
    </source>
</evidence>
<dbReference type="STRING" id="946362.F2UIF6"/>
<gene>
    <name evidence="3" type="ORF">PTSG_08250</name>
</gene>
<dbReference type="eggNOG" id="ENOG502S105">
    <property type="taxonomic scope" value="Eukaryota"/>
</dbReference>
<evidence type="ECO:0000256" key="1">
    <source>
        <dbReference type="SAM" id="MobiDB-lite"/>
    </source>
</evidence>
<evidence type="ECO:0000313" key="3">
    <source>
        <dbReference type="EMBL" id="EGD76905.1"/>
    </source>
</evidence>
<feature type="transmembrane region" description="Helical" evidence="2">
    <location>
        <begin position="144"/>
        <end position="161"/>
    </location>
</feature>
<dbReference type="KEGG" id="sre:PTSG_08250"/>
<evidence type="ECO:0000313" key="4">
    <source>
        <dbReference type="Proteomes" id="UP000007799"/>
    </source>
</evidence>
<dbReference type="OrthoDB" id="10249433at2759"/>
<reference evidence="3" key="1">
    <citation type="submission" date="2009-08" db="EMBL/GenBank/DDBJ databases">
        <title>Annotation of Salpingoeca rosetta.</title>
        <authorList>
            <consortium name="The Broad Institute Genome Sequencing Platform"/>
            <person name="Russ C."/>
            <person name="Cuomo C."/>
            <person name="Burger G."/>
            <person name="Gray M.W."/>
            <person name="Holland P.W.H."/>
            <person name="King N."/>
            <person name="Lang F.B.F."/>
            <person name="Roger A.J."/>
            <person name="Ruiz-Trillo I."/>
            <person name="Young S.K."/>
            <person name="Zeng Q."/>
            <person name="Gargeya S."/>
            <person name="Alvarado L."/>
            <person name="Berlin A."/>
            <person name="Chapman S.B."/>
            <person name="Chen Z."/>
            <person name="Freedman E."/>
            <person name="Gellesch M."/>
            <person name="Goldberg J."/>
            <person name="Griggs A."/>
            <person name="Gujja S."/>
            <person name="Heilman E."/>
            <person name="Heiman D."/>
            <person name="Howarth C."/>
            <person name="Mehta T."/>
            <person name="Neiman D."/>
            <person name="Pearson M."/>
            <person name="Roberts A."/>
            <person name="Saif S."/>
            <person name="Shea T."/>
            <person name="Shenoy N."/>
            <person name="Sisk P."/>
            <person name="Stolte C."/>
            <person name="Sykes S."/>
            <person name="White J."/>
            <person name="Yandava C."/>
            <person name="Haas B."/>
            <person name="Nusbaum C."/>
            <person name="Birren B."/>
        </authorList>
    </citation>
    <scope>NUCLEOTIDE SEQUENCE [LARGE SCALE GENOMIC DNA]</scope>
    <source>
        <strain evidence="3">ATCC 50818</strain>
    </source>
</reference>
<dbReference type="Pfam" id="PF05677">
    <property type="entry name" value="DUF818"/>
    <property type="match status" value="1"/>
</dbReference>
<dbReference type="GeneID" id="16071837"/>
<dbReference type="PANTHER" id="PTHR12277:SF81">
    <property type="entry name" value="PROTEIN ABHD13"/>
    <property type="match status" value="1"/>
</dbReference>
<keyword evidence="2" id="KW-1133">Transmembrane helix</keyword>
<dbReference type="AlphaFoldDB" id="F2UIF6"/>
<dbReference type="SUPFAM" id="SSF53474">
    <property type="entry name" value="alpha/beta-Hydrolases"/>
    <property type="match status" value="1"/>
</dbReference>
<feature type="transmembrane region" description="Helical" evidence="2">
    <location>
        <begin position="167"/>
        <end position="187"/>
    </location>
</feature>
<dbReference type="PANTHER" id="PTHR12277">
    <property type="entry name" value="ALPHA/BETA HYDROLASE DOMAIN-CONTAINING PROTEIN"/>
    <property type="match status" value="1"/>
</dbReference>
<organism evidence="4">
    <name type="scientific">Salpingoeca rosetta (strain ATCC 50818 / BSB-021)</name>
    <dbReference type="NCBI Taxonomy" id="946362"/>
    <lineage>
        <taxon>Eukaryota</taxon>
        <taxon>Choanoflagellata</taxon>
        <taxon>Craspedida</taxon>
        <taxon>Salpingoecidae</taxon>
        <taxon>Salpingoeca</taxon>
    </lineage>
</organism>
<name>F2UIF6_SALR5</name>
<feature type="transmembrane region" description="Helical" evidence="2">
    <location>
        <begin position="61"/>
        <end position="93"/>
    </location>
</feature>
<dbReference type="Gene3D" id="3.40.50.1820">
    <property type="entry name" value="alpha/beta hydrolase"/>
    <property type="match status" value="1"/>
</dbReference>
<dbReference type="InterPro" id="IPR008536">
    <property type="entry name" value="DUF818"/>
</dbReference>
<feature type="region of interest" description="Disordered" evidence="1">
    <location>
        <begin position="1"/>
        <end position="27"/>
    </location>
</feature>
<sequence length="561" mass="59874">MTSSSPPPRSSSSAAGGLATNGSSDDATRLLLPTMLTGSNSSKRPKDPIAHARQLESRRDAAVSIAFFVACALILVLCKQHLSAAGAVAIAFLGLPVTFFWAAFTVLLVMAVLNIIMAILVVVPLQYFPDISAGTSAKSRKLRLVATAMVMTIFLSAYYGIHALSTFVAVLIWIIAFVLFLIAAFVGELARNFIGRKVLEMLILPATTLMSQQIVTSGGRRVQMQEAFRRCRLRYFHTPQDVEATAPATSASSSSLSSASAAASAAGNSSAHRAPVDTWTNVTVVVRRGVRIDAAVYCSPAQSDAPPSEQRWLMWLLGNGEAFELVLHELRAIGLESGLNVFVFNYRGVGSSEGEVTCTADLVEDAVSCLKYMDERLGAVPEHVVVFGHSIGGAIGTVARACHSPHGPVVVERSFSSLPAAGSALLNMILRDVVGSSIALPSFIVAGLLASIFKGRLDVVEALRGISGSKLVVFHTDDKIIPYHKSSAHLGVKKAGLLSHVDEVQLSDMQAADHHNLPLHSFPEYLQVLRWCRSALGLNPDLPNLPAHVRNTLRSQHTGLA</sequence>
<dbReference type="InterPro" id="IPR029058">
    <property type="entry name" value="AB_hydrolase_fold"/>
</dbReference>
<feature type="transmembrane region" description="Helical" evidence="2">
    <location>
        <begin position="99"/>
        <end position="123"/>
    </location>
</feature>
<evidence type="ECO:0000256" key="2">
    <source>
        <dbReference type="SAM" id="Phobius"/>
    </source>
</evidence>
<proteinExistence type="predicted"/>
<keyword evidence="2" id="KW-0472">Membrane</keyword>
<accession>F2UIF6</accession>
<protein>
    <recommendedName>
        <fullName evidence="5">Serine aminopeptidase S33 domain-containing protein</fullName>
    </recommendedName>
</protein>
<dbReference type="EMBL" id="GL832975">
    <property type="protein sequence ID" value="EGD76905.1"/>
    <property type="molecule type" value="Genomic_DNA"/>
</dbReference>